<evidence type="ECO:0000256" key="1">
    <source>
        <dbReference type="ARBA" id="ARBA00004123"/>
    </source>
</evidence>
<feature type="compositionally biased region" description="Basic residues" evidence="7">
    <location>
        <begin position="211"/>
        <end position="220"/>
    </location>
</feature>
<dbReference type="PRINTS" id="PR00404">
    <property type="entry name" value="MADSDOMAIN"/>
</dbReference>
<feature type="domain" description="MADS-box" evidence="8">
    <location>
        <begin position="1"/>
        <end position="61"/>
    </location>
</feature>
<dbReference type="GO" id="GO:0000977">
    <property type="term" value="F:RNA polymerase II transcription regulatory region sequence-specific DNA binding"/>
    <property type="evidence" value="ECO:0007669"/>
    <property type="project" value="InterPro"/>
</dbReference>
<comment type="subcellular location">
    <subcellularLocation>
        <location evidence="1">Nucleus</location>
    </subcellularLocation>
</comment>
<dbReference type="Pfam" id="PF01486">
    <property type="entry name" value="K-box"/>
    <property type="match status" value="1"/>
</dbReference>
<dbReference type="GO" id="GO:0046983">
    <property type="term" value="F:protein dimerization activity"/>
    <property type="evidence" value="ECO:0007669"/>
    <property type="project" value="InterPro"/>
</dbReference>
<dbReference type="PROSITE" id="PS50066">
    <property type="entry name" value="MADS_BOX_2"/>
    <property type="match status" value="1"/>
</dbReference>
<dbReference type="InterPro" id="IPR002487">
    <property type="entry name" value="TF_Kbox"/>
</dbReference>
<evidence type="ECO:0000256" key="6">
    <source>
        <dbReference type="SAM" id="Coils"/>
    </source>
</evidence>
<accession>A0A240EUQ4</accession>
<dbReference type="InterPro" id="IPR033896">
    <property type="entry name" value="MEF2-like_N"/>
</dbReference>
<dbReference type="GO" id="GO:0003700">
    <property type="term" value="F:DNA-binding transcription factor activity"/>
    <property type="evidence" value="ECO:0007669"/>
    <property type="project" value="InterPro"/>
</dbReference>
<dbReference type="GO" id="GO:0045944">
    <property type="term" value="P:positive regulation of transcription by RNA polymerase II"/>
    <property type="evidence" value="ECO:0007669"/>
    <property type="project" value="InterPro"/>
</dbReference>
<dbReference type="GO" id="GO:0005634">
    <property type="term" value="C:nucleus"/>
    <property type="evidence" value="ECO:0007669"/>
    <property type="project" value="UniProtKB-SubCell"/>
</dbReference>
<dbReference type="Gene3D" id="3.40.1810.10">
    <property type="entry name" value="Transcription factor, MADS-box"/>
    <property type="match status" value="1"/>
</dbReference>
<dbReference type="InterPro" id="IPR036879">
    <property type="entry name" value="TF_MADSbox_sf"/>
</dbReference>
<feature type="region of interest" description="Disordered" evidence="7">
    <location>
        <begin position="194"/>
        <end position="220"/>
    </location>
</feature>
<proteinExistence type="evidence at transcript level"/>
<keyword evidence="2" id="KW-0805">Transcription regulation</keyword>
<dbReference type="InterPro" id="IPR050142">
    <property type="entry name" value="MADS-box/MEF2_TF"/>
</dbReference>
<feature type="domain" description="K-box" evidence="9">
    <location>
        <begin position="84"/>
        <end position="170"/>
    </location>
</feature>
<evidence type="ECO:0000256" key="3">
    <source>
        <dbReference type="ARBA" id="ARBA00023125"/>
    </source>
</evidence>
<dbReference type="PANTHER" id="PTHR48019">
    <property type="entry name" value="SERUM RESPONSE FACTOR HOMOLOG"/>
    <property type="match status" value="1"/>
</dbReference>
<keyword evidence="5" id="KW-0539">Nucleus</keyword>
<protein>
    <submittedName>
        <fullName evidence="10">PISTILLATA</fullName>
    </submittedName>
</protein>
<dbReference type="SMART" id="SM00432">
    <property type="entry name" value="MADS"/>
    <property type="match status" value="1"/>
</dbReference>
<keyword evidence="3" id="KW-0238">DNA-binding</keyword>
<dbReference type="AlphaFoldDB" id="A0A240EUQ4"/>
<evidence type="ECO:0000256" key="5">
    <source>
        <dbReference type="ARBA" id="ARBA00023242"/>
    </source>
</evidence>
<evidence type="ECO:0000256" key="2">
    <source>
        <dbReference type="ARBA" id="ARBA00023015"/>
    </source>
</evidence>
<gene>
    <name evidence="10" type="primary">PI-1</name>
</gene>
<dbReference type="SUPFAM" id="SSF55455">
    <property type="entry name" value="SRF-like"/>
    <property type="match status" value="1"/>
</dbReference>
<dbReference type="InterPro" id="IPR002100">
    <property type="entry name" value="TF_MADSbox"/>
</dbReference>
<evidence type="ECO:0000256" key="4">
    <source>
        <dbReference type="ARBA" id="ARBA00023163"/>
    </source>
</evidence>
<evidence type="ECO:0000259" key="8">
    <source>
        <dbReference type="PROSITE" id="PS50066"/>
    </source>
</evidence>
<keyword evidence="4" id="KW-0804">Transcription</keyword>
<keyword evidence="6" id="KW-0175">Coiled coil</keyword>
<dbReference type="PROSITE" id="PS00350">
    <property type="entry name" value="MADS_BOX_1"/>
    <property type="match status" value="1"/>
</dbReference>
<evidence type="ECO:0000256" key="7">
    <source>
        <dbReference type="SAM" id="MobiDB-lite"/>
    </source>
</evidence>
<organism evidence="10">
    <name type="scientific">Bocconia frutescens</name>
    <dbReference type="NCBI Taxonomy" id="72182"/>
    <lineage>
        <taxon>Eukaryota</taxon>
        <taxon>Viridiplantae</taxon>
        <taxon>Streptophyta</taxon>
        <taxon>Embryophyta</taxon>
        <taxon>Tracheophyta</taxon>
        <taxon>Spermatophyta</taxon>
        <taxon>Magnoliopsida</taxon>
        <taxon>Ranunculales</taxon>
        <taxon>Papaveraceae</taxon>
        <taxon>Papaveroideae</taxon>
        <taxon>Bocconia</taxon>
    </lineage>
</organism>
<feature type="coiled-coil region" evidence="6">
    <location>
        <begin position="84"/>
        <end position="111"/>
    </location>
</feature>
<evidence type="ECO:0000313" key="10">
    <source>
        <dbReference type="EMBL" id="AOC50677.1"/>
    </source>
</evidence>
<reference evidence="10" key="1">
    <citation type="journal article" date="2016" name="Evodevo">
        <title>The developmental and genetic bases of apetaly in Bocconia frutescens (Chelidonieae: Papaveraceae).</title>
        <authorList>
            <person name="Arango-Ocampo C."/>
            <person name="Gonzalez F."/>
            <person name="Alzate J.F."/>
            <person name="Pabon-Mora N."/>
        </authorList>
    </citation>
    <scope>NUCLEOTIDE SEQUENCE</scope>
    <source>
        <tissue evidence="10">Inflorescences</tissue>
    </source>
</reference>
<name>A0A240EUQ4_9MAGN</name>
<evidence type="ECO:0000259" key="9">
    <source>
        <dbReference type="PROSITE" id="PS51297"/>
    </source>
</evidence>
<sequence length="243" mass="27820">MGRGKIEIKRIENSTNRQVTYSKRRNGIIKKAKEIAVLCDAKVSLVIFSSTGKMTNYCSPSSSLIEILDKYQNSSGKKLWDAKHEYLSAELDRIKKENDNMQIELRHLKGEDLTSLQPKELIPIEKALEDGYDSVRAKQMEIWKMHKKNERLLEEEQKRLTYNCHQQQIEIDGVMMRHIVQNGGCGGGGINNNNHKGAAAGGRDDYPPSNNHHHHGHHHNHQMPFAFRVQPIQPNLHNTTNNK</sequence>
<dbReference type="EMBL" id="KX574353">
    <property type="protein sequence ID" value="AOC50677.1"/>
    <property type="molecule type" value="mRNA"/>
</dbReference>
<dbReference type="CDD" id="cd00265">
    <property type="entry name" value="MADS_MEF2_like"/>
    <property type="match status" value="1"/>
</dbReference>
<dbReference type="PROSITE" id="PS51297">
    <property type="entry name" value="K_BOX"/>
    <property type="match status" value="1"/>
</dbReference>
<dbReference type="Pfam" id="PF00319">
    <property type="entry name" value="SRF-TF"/>
    <property type="match status" value="1"/>
</dbReference>